<name>A0A811UZ92_CERCA</name>
<comment type="caution">
    <text evidence="1">The sequence shown here is derived from an EMBL/GenBank/DDBJ whole genome shotgun (WGS) entry which is preliminary data.</text>
</comment>
<keyword evidence="2" id="KW-1185">Reference proteome</keyword>
<sequence>MCLAGDDDDVQTKCSELMTNSRTDSEGASTTGDEGRQVLMQIRVASEEVWLKGTIGYCNGRGYLSSSSSSSSYHRYRRPSGFHNAECNEGDQTSTTTFEQAAQRLYGSAVGQKLGIAKDTLSGRDFQTRNVTRNTNDVRNFSRPTNQL</sequence>
<reference evidence="1" key="1">
    <citation type="submission" date="2020-11" db="EMBL/GenBank/DDBJ databases">
        <authorList>
            <person name="Whitehead M."/>
        </authorList>
    </citation>
    <scope>NUCLEOTIDE SEQUENCE</scope>
    <source>
        <strain evidence="1">EGII</strain>
    </source>
</reference>
<dbReference type="EMBL" id="CAJHJT010000034">
    <property type="protein sequence ID" value="CAD7004170.1"/>
    <property type="molecule type" value="Genomic_DNA"/>
</dbReference>
<accession>A0A811UZ92</accession>
<organism evidence="1 2">
    <name type="scientific">Ceratitis capitata</name>
    <name type="common">Mediterranean fruit fly</name>
    <name type="synonym">Tephritis capitata</name>
    <dbReference type="NCBI Taxonomy" id="7213"/>
    <lineage>
        <taxon>Eukaryota</taxon>
        <taxon>Metazoa</taxon>
        <taxon>Ecdysozoa</taxon>
        <taxon>Arthropoda</taxon>
        <taxon>Hexapoda</taxon>
        <taxon>Insecta</taxon>
        <taxon>Pterygota</taxon>
        <taxon>Neoptera</taxon>
        <taxon>Endopterygota</taxon>
        <taxon>Diptera</taxon>
        <taxon>Brachycera</taxon>
        <taxon>Muscomorpha</taxon>
        <taxon>Tephritoidea</taxon>
        <taxon>Tephritidae</taxon>
        <taxon>Ceratitis</taxon>
        <taxon>Ceratitis</taxon>
    </lineage>
</organism>
<gene>
    <name evidence="1" type="ORF">CCAP1982_LOCUS12590</name>
</gene>
<dbReference type="Proteomes" id="UP000606786">
    <property type="component" value="Unassembled WGS sequence"/>
</dbReference>
<evidence type="ECO:0000313" key="1">
    <source>
        <dbReference type="EMBL" id="CAD7004170.1"/>
    </source>
</evidence>
<protein>
    <submittedName>
        <fullName evidence="1">(Mediterranean fruit fly) hypothetical protein</fullName>
    </submittedName>
</protein>
<dbReference type="AlphaFoldDB" id="A0A811UZ92"/>
<proteinExistence type="predicted"/>
<evidence type="ECO:0000313" key="2">
    <source>
        <dbReference type="Proteomes" id="UP000606786"/>
    </source>
</evidence>